<proteinExistence type="predicted"/>
<gene>
    <name evidence="2" type="ORF">FHS03_002220</name>
</gene>
<keyword evidence="1" id="KW-0732">Signal</keyword>
<feature type="chain" id="PRO_5030567526" evidence="1">
    <location>
        <begin position="24"/>
        <end position="65"/>
    </location>
</feature>
<evidence type="ECO:0000313" key="3">
    <source>
        <dbReference type="Proteomes" id="UP000541535"/>
    </source>
</evidence>
<sequence>MHKKLALFVFAAVAALSSSLASASYDHCTICYIEHNHCNGNPNANQETCEENYWRCLQACGIQIP</sequence>
<dbReference type="RefSeq" id="WP_183441018.1">
    <property type="nucleotide sequence ID" value="NZ_JACHXD010000005.1"/>
</dbReference>
<dbReference type="AlphaFoldDB" id="A0A7W5B9T8"/>
<evidence type="ECO:0000256" key="1">
    <source>
        <dbReference type="SAM" id="SignalP"/>
    </source>
</evidence>
<accession>A0A7W5B9T8</accession>
<dbReference type="Proteomes" id="UP000541535">
    <property type="component" value="Unassembled WGS sequence"/>
</dbReference>
<reference evidence="2 3" key="1">
    <citation type="submission" date="2020-08" db="EMBL/GenBank/DDBJ databases">
        <title>Genomic Encyclopedia of Type Strains, Phase III (KMG-III): the genomes of soil and plant-associated and newly described type strains.</title>
        <authorList>
            <person name="Whitman W."/>
        </authorList>
    </citation>
    <scope>NUCLEOTIDE SEQUENCE [LARGE SCALE GENOMIC DNA]</scope>
    <source>
        <strain evidence="2 3">CECT 8897</strain>
    </source>
</reference>
<evidence type="ECO:0000313" key="2">
    <source>
        <dbReference type="EMBL" id="MBB3119169.1"/>
    </source>
</evidence>
<feature type="signal peptide" evidence="1">
    <location>
        <begin position="1"/>
        <end position="23"/>
    </location>
</feature>
<organism evidence="2 3">
    <name type="scientific">Pseudoduganella violacea</name>
    <dbReference type="NCBI Taxonomy" id="1715466"/>
    <lineage>
        <taxon>Bacteria</taxon>
        <taxon>Pseudomonadati</taxon>
        <taxon>Pseudomonadota</taxon>
        <taxon>Betaproteobacteria</taxon>
        <taxon>Burkholderiales</taxon>
        <taxon>Oxalobacteraceae</taxon>
        <taxon>Telluria group</taxon>
        <taxon>Pseudoduganella</taxon>
    </lineage>
</organism>
<name>A0A7W5B9T8_9BURK</name>
<keyword evidence="3" id="KW-1185">Reference proteome</keyword>
<protein>
    <submittedName>
        <fullName evidence="2">Uncharacterized protein</fullName>
    </submittedName>
</protein>
<dbReference type="EMBL" id="JACHXD010000005">
    <property type="protein sequence ID" value="MBB3119169.1"/>
    <property type="molecule type" value="Genomic_DNA"/>
</dbReference>
<comment type="caution">
    <text evidence="2">The sequence shown here is derived from an EMBL/GenBank/DDBJ whole genome shotgun (WGS) entry which is preliminary data.</text>
</comment>